<protein>
    <submittedName>
        <fullName evidence="4">DeoR/GlpR family DNA-binding transcription regulator</fullName>
    </submittedName>
</protein>
<evidence type="ECO:0000313" key="4">
    <source>
        <dbReference type="EMBL" id="UOQ60478.1"/>
    </source>
</evidence>
<dbReference type="GO" id="GO:0003677">
    <property type="term" value="F:DNA binding"/>
    <property type="evidence" value="ECO:0007669"/>
    <property type="project" value="UniProtKB-KW"/>
</dbReference>
<keyword evidence="4" id="KW-0238">DNA-binding</keyword>
<dbReference type="SMART" id="SM00420">
    <property type="entry name" value="HTH_DEOR"/>
    <property type="match status" value="1"/>
</dbReference>
<sequence length="253" mass="27626">MVVNSTFDTERRRDSMTERLTRDGSLLVNDAAGEWGVHPMTVRRDFEYFVDQGIAKRVRGGIIALRGDSFRHRRHLNATAKDAIAMKMLDLVESDSVIALDSSTTISVFAERLTKLRGVTVITNGLPAFEALRGRDGIQVFLTGGEQEVQNDSLVGPLAEAALSHFLIGTAFVSTMSLDPGVGAGENTLAQVSYKRALAARSGRLVLAIDASKLGTQARFRSFDFSEIDVLVTDLGPSDPRLDPYRDLVGEIR</sequence>
<dbReference type="SMART" id="SM01134">
    <property type="entry name" value="DeoRC"/>
    <property type="match status" value="1"/>
</dbReference>
<feature type="domain" description="HTH deoR-type" evidence="3">
    <location>
        <begin position="9"/>
        <end position="64"/>
    </location>
</feature>
<dbReference type="Pfam" id="PF08220">
    <property type="entry name" value="HTH_DeoR"/>
    <property type="match status" value="1"/>
</dbReference>
<name>A0ABY4FW20_9MICO</name>
<organism evidence="4 5">
    <name type="scientific">Leucobacter rhizosphaerae</name>
    <dbReference type="NCBI Taxonomy" id="2932245"/>
    <lineage>
        <taxon>Bacteria</taxon>
        <taxon>Bacillati</taxon>
        <taxon>Actinomycetota</taxon>
        <taxon>Actinomycetes</taxon>
        <taxon>Micrococcales</taxon>
        <taxon>Microbacteriaceae</taxon>
        <taxon>Leucobacter</taxon>
    </lineage>
</organism>
<accession>A0ABY4FW20</accession>
<dbReference type="PROSITE" id="PS51000">
    <property type="entry name" value="HTH_DEOR_2"/>
    <property type="match status" value="1"/>
</dbReference>
<evidence type="ECO:0000259" key="3">
    <source>
        <dbReference type="PROSITE" id="PS51000"/>
    </source>
</evidence>
<dbReference type="PANTHER" id="PTHR30363">
    <property type="entry name" value="HTH-TYPE TRANSCRIPTIONAL REGULATOR SRLR-RELATED"/>
    <property type="match status" value="1"/>
</dbReference>
<evidence type="ECO:0000256" key="2">
    <source>
        <dbReference type="ARBA" id="ARBA00023163"/>
    </source>
</evidence>
<dbReference type="InterPro" id="IPR050313">
    <property type="entry name" value="Carb_Metab_HTH_regulators"/>
</dbReference>
<dbReference type="SUPFAM" id="SSF100950">
    <property type="entry name" value="NagB/RpiA/CoA transferase-like"/>
    <property type="match status" value="1"/>
</dbReference>
<dbReference type="Proteomes" id="UP000831775">
    <property type="component" value="Chromosome"/>
</dbReference>
<dbReference type="PANTHER" id="PTHR30363:SF44">
    <property type="entry name" value="AGA OPERON TRANSCRIPTIONAL REPRESSOR-RELATED"/>
    <property type="match status" value="1"/>
</dbReference>
<keyword evidence="1" id="KW-0805">Transcription regulation</keyword>
<dbReference type="RefSeq" id="WP_244686151.1">
    <property type="nucleotide sequence ID" value="NZ_CP095043.1"/>
</dbReference>
<reference evidence="4 5" key="1">
    <citation type="submission" date="2022-04" db="EMBL/GenBank/DDBJ databases">
        <title>Leucobacter sp. isolated from rhizosphere of onion.</title>
        <authorList>
            <person name="Won M."/>
            <person name="Lee C.-M."/>
            <person name="Woen H.-Y."/>
            <person name="Kwon S.-W."/>
        </authorList>
    </citation>
    <scope>NUCLEOTIDE SEQUENCE [LARGE SCALE GENOMIC DNA]</scope>
    <source>
        <strain evidence="4 5">H25R-14</strain>
    </source>
</reference>
<dbReference type="Pfam" id="PF00455">
    <property type="entry name" value="DeoRC"/>
    <property type="match status" value="1"/>
</dbReference>
<dbReference type="InterPro" id="IPR001034">
    <property type="entry name" value="DeoR_HTH"/>
</dbReference>
<evidence type="ECO:0000313" key="5">
    <source>
        <dbReference type="Proteomes" id="UP000831775"/>
    </source>
</evidence>
<keyword evidence="5" id="KW-1185">Reference proteome</keyword>
<keyword evidence="2" id="KW-0804">Transcription</keyword>
<dbReference type="EMBL" id="CP095043">
    <property type="protein sequence ID" value="UOQ60478.1"/>
    <property type="molecule type" value="Genomic_DNA"/>
</dbReference>
<dbReference type="InterPro" id="IPR014036">
    <property type="entry name" value="DeoR-like_C"/>
</dbReference>
<proteinExistence type="predicted"/>
<dbReference type="InterPro" id="IPR037171">
    <property type="entry name" value="NagB/RpiA_transferase-like"/>
</dbReference>
<gene>
    <name evidence="4" type="ORF">MUN76_00355</name>
</gene>
<evidence type="ECO:0000256" key="1">
    <source>
        <dbReference type="ARBA" id="ARBA00023015"/>
    </source>
</evidence>